<organism evidence="1 2">
    <name type="scientific">Thermothielavioides terrestris</name>
    <dbReference type="NCBI Taxonomy" id="2587410"/>
    <lineage>
        <taxon>Eukaryota</taxon>
        <taxon>Fungi</taxon>
        <taxon>Dikarya</taxon>
        <taxon>Ascomycota</taxon>
        <taxon>Pezizomycotina</taxon>
        <taxon>Sordariomycetes</taxon>
        <taxon>Sordariomycetidae</taxon>
        <taxon>Sordariales</taxon>
        <taxon>Chaetomiaceae</taxon>
        <taxon>Thermothielavioides</taxon>
    </lineage>
</organism>
<dbReference type="AlphaFoldDB" id="A0A3S4C415"/>
<dbReference type="Proteomes" id="UP000289323">
    <property type="component" value="Unassembled WGS sequence"/>
</dbReference>
<protein>
    <submittedName>
        <fullName evidence="1">29264baf-db52-4f96-af6c-63838e1c0fc7</fullName>
    </submittedName>
</protein>
<proteinExistence type="predicted"/>
<accession>A0A3S4C415</accession>
<evidence type="ECO:0000313" key="1">
    <source>
        <dbReference type="EMBL" id="SPQ20847.1"/>
    </source>
</evidence>
<name>A0A3S4C415_9PEZI</name>
<evidence type="ECO:0000313" key="2">
    <source>
        <dbReference type="Proteomes" id="UP000289323"/>
    </source>
</evidence>
<sequence length="89" mass="10060">MPTVINLRDLMSEQGRWLRVNGPDGCTCGRYVFYLECGHLARAPLLFVCSGTISETTGQVRLCYYPARLIHVYDIVIQGRCSHCRSYAS</sequence>
<gene>
    <name evidence="1" type="ORF">TT172_LOCUS3266</name>
</gene>
<reference evidence="1 2" key="1">
    <citation type="submission" date="2018-04" db="EMBL/GenBank/DDBJ databases">
        <authorList>
            <person name="Huttner S."/>
            <person name="Dainat J."/>
        </authorList>
    </citation>
    <scope>NUCLEOTIDE SEQUENCE [LARGE SCALE GENOMIC DNA]</scope>
</reference>
<dbReference type="EMBL" id="OUUZ01000008">
    <property type="protein sequence ID" value="SPQ20847.1"/>
    <property type="molecule type" value="Genomic_DNA"/>
</dbReference>